<keyword evidence="6" id="KW-0560">Oxidoreductase</keyword>
<dbReference type="NCBIfam" id="NF006593">
    <property type="entry name" value="PRK09126.1"/>
    <property type="match status" value="1"/>
</dbReference>
<dbReference type="SUPFAM" id="SSF51905">
    <property type="entry name" value="FAD/NAD(P)-binding domain"/>
    <property type="match status" value="1"/>
</dbReference>
<feature type="domain" description="FAD-binding" evidence="8">
    <location>
        <begin position="6"/>
        <end position="335"/>
    </location>
</feature>
<name>A0A6M8HN29_9PROT</name>
<keyword evidence="10" id="KW-1185">Reference proteome</keyword>
<comment type="pathway">
    <text evidence="2">Cofactor biosynthesis; ubiquinone biosynthesis.</text>
</comment>
<dbReference type="EMBL" id="CP053708">
    <property type="protein sequence ID" value="QKE89829.1"/>
    <property type="molecule type" value="Genomic_DNA"/>
</dbReference>
<dbReference type="PANTHER" id="PTHR43876">
    <property type="entry name" value="UBIQUINONE BIOSYNTHESIS MONOOXYGENASE COQ6, MITOCHONDRIAL"/>
    <property type="match status" value="1"/>
</dbReference>
<dbReference type="PANTHER" id="PTHR43876:SF25">
    <property type="entry name" value="MONOOXYGENASE NMA2164"/>
    <property type="match status" value="1"/>
</dbReference>
<protein>
    <submittedName>
        <fullName evidence="9">5-demethoxyubiquinol-8 5-hydroxylase UbiM</fullName>
    </submittedName>
</protein>
<evidence type="ECO:0000256" key="7">
    <source>
        <dbReference type="ARBA" id="ARBA00023033"/>
    </source>
</evidence>
<dbReference type="AlphaFoldDB" id="A0A6M8HN29"/>
<evidence type="ECO:0000256" key="1">
    <source>
        <dbReference type="ARBA" id="ARBA00001974"/>
    </source>
</evidence>
<dbReference type="RefSeq" id="WP_171834816.1">
    <property type="nucleotide sequence ID" value="NZ_CP053708.1"/>
</dbReference>
<evidence type="ECO:0000313" key="10">
    <source>
        <dbReference type="Proteomes" id="UP000500767"/>
    </source>
</evidence>
<evidence type="ECO:0000256" key="3">
    <source>
        <dbReference type="ARBA" id="ARBA00005349"/>
    </source>
</evidence>
<sequence>MTQAFDIVVAGAGPVGLAFAASMGGTGLRIALVDPQAEAALEDPADDGREIALTDHSVAMLTTLGAWARIPADQIAPLRRMRVLNGPSDYAMRLGAGGAGTDMLGRFVPNHWLRRSLKAVVQTLPDVIVLPGLSVAAVQVREGGTTATLSDGQKLTATLVVAADTRRSRLRQQQGIGAALHDYRQRMLVCPVAHPIPHHETATAWFEYGQTLVTLPLNGGVSSAVMTVGEADAAALLQLDDTAFGSALTRRYRGRLGAMQPVGKRHAVPVVTAYATRFVGPRFALLGDAAVGMHPTTAHGFNFGLLGQHALARELRTALAAGREVADPGALARYEVAHRAETRLFFAGAEALMRLYAAGNSLPARILRDGALRLGNLPPFRQALAARMRDPDKGMTTSSGKPD</sequence>
<dbReference type="Proteomes" id="UP000500767">
    <property type="component" value="Chromosome"/>
</dbReference>
<dbReference type="UniPathway" id="UPA00232"/>
<dbReference type="InterPro" id="IPR036188">
    <property type="entry name" value="FAD/NAD-bd_sf"/>
</dbReference>
<comment type="similarity">
    <text evidence="3">Belongs to the UbiH/COQ6 family.</text>
</comment>
<dbReference type="GO" id="GO:0071949">
    <property type="term" value="F:FAD binding"/>
    <property type="evidence" value="ECO:0007669"/>
    <property type="project" value="InterPro"/>
</dbReference>
<dbReference type="Pfam" id="PF01494">
    <property type="entry name" value="FAD_binding_3"/>
    <property type="match status" value="1"/>
</dbReference>
<evidence type="ECO:0000256" key="6">
    <source>
        <dbReference type="ARBA" id="ARBA00023002"/>
    </source>
</evidence>
<evidence type="ECO:0000256" key="4">
    <source>
        <dbReference type="ARBA" id="ARBA00022630"/>
    </source>
</evidence>
<evidence type="ECO:0000256" key="5">
    <source>
        <dbReference type="ARBA" id="ARBA00022827"/>
    </source>
</evidence>
<dbReference type="Gene3D" id="3.50.50.60">
    <property type="entry name" value="FAD/NAD(P)-binding domain"/>
    <property type="match status" value="2"/>
</dbReference>
<dbReference type="InterPro" id="IPR051205">
    <property type="entry name" value="UbiH/COQ6_monooxygenase"/>
</dbReference>
<dbReference type="InterPro" id="IPR010971">
    <property type="entry name" value="UbiH/COQ6"/>
</dbReference>
<dbReference type="PRINTS" id="PR00420">
    <property type="entry name" value="RNGMNOXGNASE"/>
</dbReference>
<evidence type="ECO:0000256" key="2">
    <source>
        <dbReference type="ARBA" id="ARBA00004749"/>
    </source>
</evidence>
<keyword evidence="5" id="KW-0274">FAD</keyword>
<keyword evidence="7" id="KW-0503">Monooxygenase</keyword>
<dbReference type="InterPro" id="IPR002938">
    <property type="entry name" value="FAD-bd"/>
</dbReference>
<dbReference type="KEGG" id="lck:HN018_07035"/>
<evidence type="ECO:0000313" key="9">
    <source>
        <dbReference type="EMBL" id="QKE89829.1"/>
    </source>
</evidence>
<accession>A0A6M8HN29</accession>
<dbReference type="GO" id="GO:0006744">
    <property type="term" value="P:ubiquinone biosynthetic process"/>
    <property type="evidence" value="ECO:0007669"/>
    <property type="project" value="UniProtKB-UniPathway"/>
</dbReference>
<dbReference type="NCBIfam" id="TIGR01988">
    <property type="entry name" value="Ubi-OHases"/>
    <property type="match status" value="1"/>
</dbReference>
<comment type="cofactor">
    <cofactor evidence="1">
        <name>FAD</name>
        <dbReference type="ChEBI" id="CHEBI:57692"/>
    </cofactor>
</comment>
<proteinExistence type="inferred from homology"/>
<keyword evidence="4" id="KW-0285">Flavoprotein</keyword>
<gene>
    <name evidence="9" type="primary">ubiM</name>
    <name evidence="9" type="ORF">HN018_07035</name>
</gene>
<organism evidence="9 10">
    <name type="scientific">Lichenicola cladoniae</name>
    <dbReference type="NCBI Taxonomy" id="1484109"/>
    <lineage>
        <taxon>Bacteria</taxon>
        <taxon>Pseudomonadati</taxon>
        <taxon>Pseudomonadota</taxon>
        <taxon>Alphaproteobacteria</taxon>
        <taxon>Acetobacterales</taxon>
        <taxon>Acetobacteraceae</taxon>
        <taxon>Lichenicola</taxon>
    </lineage>
</organism>
<dbReference type="GO" id="GO:0004497">
    <property type="term" value="F:monooxygenase activity"/>
    <property type="evidence" value="ECO:0007669"/>
    <property type="project" value="UniProtKB-KW"/>
</dbReference>
<evidence type="ECO:0000259" key="8">
    <source>
        <dbReference type="Pfam" id="PF01494"/>
    </source>
</evidence>
<dbReference type="GO" id="GO:0016705">
    <property type="term" value="F:oxidoreductase activity, acting on paired donors, with incorporation or reduction of molecular oxygen"/>
    <property type="evidence" value="ECO:0007669"/>
    <property type="project" value="InterPro"/>
</dbReference>
<reference evidence="9 10" key="1">
    <citation type="journal article" date="2014" name="World J. Microbiol. Biotechnol.">
        <title>Biodiversity and physiological characteristics of Antarctic and Arctic lichens-associated bacteria.</title>
        <authorList>
            <person name="Lee Y.M."/>
            <person name="Kim E.H."/>
            <person name="Lee H.K."/>
            <person name="Hong S.G."/>
        </authorList>
    </citation>
    <scope>NUCLEOTIDE SEQUENCE [LARGE SCALE GENOMIC DNA]</scope>
    <source>
        <strain evidence="9 10">PAMC 26569</strain>
    </source>
</reference>